<evidence type="ECO:0000259" key="13">
    <source>
        <dbReference type="Pfam" id="PF14842"/>
    </source>
</evidence>
<dbReference type="AlphaFoldDB" id="A0A0K6GU13"/>
<dbReference type="PRINTS" id="PR00954">
    <property type="entry name" value="FLGMOTORFLIG"/>
</dbReference>
<keyword evidence="7" id="KW-0283">Flagellar rotation</keyword>
<protein>
    <recommendedName>
        <fullName evidence="4">Flagellar motor switch protein FliG</fullName>
    </recommendedName>
</protein>
<dbReference type="GO" id="GO:0005886">
    <property type="term" value="C:plasma membrane"/>
    <property type="evidence" value="ECO:0007669"/>
    <property type="project" value="UniProtKB-SubCell"/>
</dbReference>
<evidence type="ECO:0000256" key="1">
    <source>
        <dbReference type="ARBA" id="ARBA00004117"/>
    </source>
</evidence>
<keyword evidence="15" id="KW-1185">Reference proteome</keyword>
<evidence type="ECO:0000313" key="14">
    <source>
        <dbReference type="EMBL" id="CUA82270.1"/>
    </source>
</evidence>
<organism evidence="14 15">
    <name type="scientific">Gulbenkiania indica</name>
    <dbReference type="NCBI Taxonomy" id="375574"/>
    <lineage>
        <taxon>Bacteria</taxon>
        <taxon>Pseudomonadati</taxon>
        <taxon>Pseudomonadota</taxon>
        <taxon>Betaproteobacteria</taxon>
        <taxon>Neisseriales</taxon>
        <taxon>Chromobacteriaceae</taxon>
        <taxon>Gulbenkiania</taxon>
    </lineage>
</organism>
<evidence type="ECO:0000256" key="7">
    <source>
        <dbReference type="ARBA" id="ARBA00022779"/>
    </source>
</evidence>
<evidence type="ECO:0000256" key="10">
    <source>
        <dbReference type="ARBA" id="ARBA00025598"/>
    </source>
</evidence>
<dbReference type="STRING" id="375574.GCA_001418035_00928"/>
<evidence type="ECO:0000259" key="12">
    <source>
        <dbReference type="Pfam" id="PF14841"/>
    </source>
</evidence>
<evidence type="ECO:0000256" key="3">
    <source>
        <dbReference type="ARBA" id="ARBA00010299"/>
    </source>
</evidence>
<comment type="similarity">
    <text evidence="3">Belongs to the FliG family.</text>
</comment>
<dbReference type="InterPro" id="IPR011002">
    <property type="entry name" value="FliG_a-hlx"/>
</dbReference>
<dbReference type="Pfam" id="PF01706">
    <property type="entry name" value="FliG_C"/>
    <property type="match status" value="1"/>
</dbReference>
<keyword evidence="8" id="KW-0472">Membrane</keyword>
<dbReference type="FunFam" id="1.10.220.30:FF:000001">
    <property type="entry name" value="Flagellar motor switch protein FliG"/>
    <property type="match status" value="1"/>
</dbReference>
<accession>A0A0K6GU13</accession>
<dbReference type="Proteomes" id="UP000243535">
    <property type="component" value="Unassembled WGS sequence"/>
</dbReference>
<dbReference type="Pfam" id="PF14841">
    <property type="entry name" value="FliG_M"/>
    <property type="match status" value="1"/>
</dbReference>
<dbReference type="GO" id="GO:0009425">
    <property type="term" value="C:bacterial-type flagellum basal body"/>
    <property type="evidence" value="ECO:0007669"/>
    <property type="project" value="UniProtKB-SubCell"/>
</dbReference>
<reference evidence="15" key="1">
    <citation type="submission" date="2015-08" db="EMBL/GenBank/DDBJ databases">
        <authorList>
            <person name="Varghese N."/>
        </authorList>
    </citation>
    <scope>NUCLEOTIDE SEQUENCE [LARGE SCALE GENOMIC DNA]</scope>
    <source>
        <strain evidence="15">DSM 17901</strain>
    </source>
</reference>
<dbReference type="Gene3D" id="1.10.220.30">
    <property type="match status" value="3"/>
</dbReference>
<evidence type="ECO:0000256" key="2">
    <source>
        <dbReference type="ARBA" id="ARBA00004515"/>
    </source>
</evidence>
<evidence type="ECO:0000256" key="4">
    <source>
        <dbReference type="ARBA" id="ARBA00021870"/>
    </source>
</evidence>
<sequence>MSDAGVRRSAILLFSLGQAEAVEVFKYLGPKEVQKISLAMAAINNLSHEEIDTVVSQFRDECAARASIGASDEYLRNVLMEALGPDKASNLLDKIMQGNDHSGIESLKWMDPASAADLIRNEHPQIVATILVHLDPDLSSAILANFPERLRNEVLIRTATLEGVQPQALRELNDVLTQLLSGSDRIKKSAAGGIGMTAEILNFMGSNVEASALNFIREYDPELAQRIQDKMFVFENLLDIDDRSIQTILREVQTDSLVVALKGTSQELKDKIFRNMSSRAAEMLRDDLESKGPVKLSEVEAEQKEILKIVRRLADDGQIVLGSKGGDEGLVE</sequence>
<dbReference type="InterPro" id="IPR000090">
    <property type="entry name" value="Flg_Motor_Flig"/>
</dbReference>
<dbReference type="RefSeq" id="WP_054285025.1">
    <property type="nucleotide sequence ID" value="NZ_CYHA01000002.1"/>
</dbReference>
<gene>
    <name evidence="14" type="ORF">Ga0061063_1135</name>
</gene>
<dbReference type="EMBL" id="CYHA01000002">
    <property type="protein sequence ID" value="CUA82270.1"/>
    <property type="molecule type" value="Genomic_DNA"/>
</dbReference>
<dbReference type="PANTHER" id="PTHR30534">
    <property type="entry name" value="FLAGELLAR MOTOR SWITCH PROTEIN FLIG"/>
    <property type="match status" value="1"/>
</dbReference>
<dbReference type="GO" id="GO:0006935">
    <property type="term" value="P:chemotaxis"/>
    <property type="evidence" value="ECO:0007669"/>
    <property type="project" value="UniProtKB-KW"/>
</dbReference>
<dbReference type="PANTHER" id="PTHR30534:SF0">
    <property type="entry name" value="FLAGELLAR MOTOR SWITCH PROTEIN FLIG"/>
    <property type="match status" value="1"/>
</dbReference>
<keyword evidence="5" id="KW-1003">Cell membrane</keyword>
<keyword evidence="14" id="KW-0969">Cilium</keyword>
<keyword evidence="14" id="KW-0282">Flagellum</keyword>
<feature type="domain" description="Flagellar motor switch protein FliG C-terminal" evidence="11">
    <location>
        <begin position="216"/>
        <end position="321"/>
    </location>
</feature>
<dbReference type="GO" id="GO:0003774">
    <property type="term" value="F:cytoskeletal motor activity"/>
    <property type="evidence" value="ECO:0007669"/>
    <property type="project" value="InterPro"/>
</dbReference>
<name>A0A0K6GU13_9NEIS</name>
<dbReference type="SUPFAM" id="SSF48029">
    <property type="entry name" value="FliG"/>
    <property type="match status" value="2"/>
</dbReference>
<proteinExistence type="inferred from homology"/>
<evidence type="ECO:0000256" key="5">
    <source>
        <dbReference type="ARBA" id="ARBA00022475"/>
    </source>
</evidence>
<dbReference type="GO" id="GO:0071973">
    <property type="term" value="P:bacterial-type flagellum-dependent cell motility"/>
    <property type="evidence" value="ECO:0007669"/>
    <property type="project" value="InterPro"/>
</dbReference>
<evidence type="ECO:0000256" key="9">
    <source>
        <dbReference type="ARBA" id="ARBA00023143"/>
    </source>
</evidence>
<dbReference type="PIRSF" id="PIRSF003161">
    <property type="entry name" value="FliG"/>
    <property type="match status" value="1"/>
</dbReference>
<evidence type="ECO:0000256" key="6">
    <source>
        <dbReference type="ARBA" id="ARBA00022500"/>
    </source>
</evidence>
<keyword evidence="14" id="KW-0966">Cell projection</keyword>
<feature type="domain" description="Flagellar motor switch protein FliG middle" evidence="12">
    <location>
        <begin position="114"/>
        <end position="184"/>
    </location>
</feature>
<dbReference type="NCBIfam" id="TIGR00207">
    <property type="entry name" value="fliG"/>
    <property type="match status" value="1"/>
</dbReference>
<evidence type="ECO:0000259" key="11">
    <source>
        <dbReference type="Pfam" id="PF01706"/>
    </source>
</evidence>
<evidence type="ECO:0000256" key="8">
    <source>
        <dbReference type="ARBA" id="ARBA00023136"/>
    </source>
</evidence>
<evidence type="ECO:0000313" key="15">
    <source>
        <dbReference type="Proteomes" id="UP000243535"/>
    </source>
</evidence>
<keyword evidence="6" id="KW-0145">Chemotaxis</keyword>
<keyword evidence="9" id="KW-0975">Bacterial flagellum</keyword>
<feature type="domain" description="Flagellar motor switch protein FliG N-terminal" evidence="13">
    <location>
        <begin position="5"/>
        <end position="102"/>
    </location>
</feature>
<dbReference type="OrthoDB" id="9780302at2"/>
<dbReference type="Pfam" id="PF14842">
    <property type="entry name" value="FliG_N"/>
    <property type="match status" value="1"/>
</dbReference>
<dbReference type="InterPro" id="IPR032779">
    <property type="entry name" value="FliG_M"/>
</dbReference>
<dbReference type="InterPro" id="IPR028263">
    <property type="entry name" value="FliG_N"/>
</dbReference>
<dbReference type="InterPro" id="IPR023087">
    <property type="entry name" value="Flg_Motor_Flig_C"/>
</dbReference>
<comment type="function">
    <text evidence="10">FliG is one of three proteins (FliG, FliN, FliM) that forms the rotor-mounted switch complex (C ring), located at the base of the basal body. This complex interacts with the CheY and CheZ chemotaxis proteins, in addition to contacting components of the motor that determine the direction of flagellar rotation.</text>
</comment>
<comment type="subcellular location">
    <subcellularLocation>
        <location evidence="1">Bacterial flagellum basal body</location>
    </subcellularLocation>
    <subcellularLocation>
        <location evidence="2">Cell inner membrane</location>
        <topology evidence="2">Peripheral membrane protein</topology>
        <orientation evidence="2">Cytoplasmic side</orientation>
    </subcellularLocation>
</comment>